<gene>
    <name evidence="2" type="ORF">OEIGOIKO_06997</name>
</gene>
<organism evidence="2 3">
    <name type="scientific">Streptomyces chrestomyceticus JCM 4735</name>
    <dbReference type="NCBI Taxonomy" id="1306181"/>
    <lineage>
        <taxon>Bacteria</taxon>
        <taxon>Bacillati</taxon>
        <taxon>Actinomycetota</taxon>
        <taxon>Actinomycetes</taxon>
        <taxon>Kitasatosporales</taxon>
        <taxon>Streptomycetaceae</taxon>
        <taxon>Streptomyces</taxon>
    </lineage>
</organism>
<evidence type="ECO:0000256" key="1">
    <source>
        <dbReference type="SAM" id="SignalP"/>
    </source>
</evidence>
<keyword evidence="1" id="KW-0732">Signal</keyword>
<protein>
    <submittedName>
        <fullName evidence="2">Uncharacterized protein</fullName>
    </submittedName>
</protein>
<sequence>MIVCGLLAARATIRAGAAAATANEAAGRTAAAPASRSADLAVLTATVARVDQENAALRTRMSRMESLVRACSWTVDGLYRWARNPVGDPPAPHRLVQEYNDTGS</sequence>
<name>A0A7U9L2S5_9ACTN</name>
<dbReference type="EMBL" id="BHZC01000001">
    <property type="protein sequence ID" value="GCD39168.1"/>
    <property type="molecule type" value="Genomic_DNA"/>
</dbReference>
<dbReference type="AlphaFoldDB" id="A0A7U9L2S5"/>
<dbReference type="Proteomes" id="UP000287830">
    <property type="component" value="Unassembled WGS sequence"/>
</dbReference>
<evidence type="ECO:0000313" key="3">
    <source>
        <dbReference type="Proteomes" id="UP000287830"/>
    </source>
</evidence>
<reference evidence="2 3" key="1">
    <citation type="submission" date="2018-11" db="EMBL/GenBank/DDBJ databases">
        <title>Whole genome sequence of Streptomyces chrestomyceticus NBRC 13444(T).</title>
        <authorList>
            <person name="Komaki H."/>
            <person name="Tamura T."/>
        </authorList>
    </citation>
    <scope>NUCLEOTIDE SEQUENCE [LARGE SCALE GENOMIC DNA]</scope>
    <source>
        <strain evidence="2 3">NBRC 13444</strain>
    </source>
</reference>
<feature type="chain" id="PRO_5031427310" evidence="1">
    <location>
        <begin position="20"/>
        <end position="104"/>
    </location>
</feature>
<proteinExistence type="predicted"/>
<accession>A0A7U9L2S5</accession>
<evidence type="ECO:0000313" key="2">
    <source>
        <dbReference type="EMBL" id="GCD39168.1"/>
    </source>
</evidence>
<feature type="signal peptide" evidence="1">
    <location>
        <begin position="1"/>
        <end position="19"/>
    </location>
</feature>
<comment type="caution">
    <text evidence="2">The sequence shown here is derived from an EMBL/GenBank/DDBJ whole genome shotgun (WGS) entry which is preliminary data.</text>
</comment>